<dbReference type="EMBL" id="JAOYFB010000036">
    <property type="protein sequence ID" value="KAK4018802.1"/>
    <property type="molecule type" value="Genomic_DNA"/>
</dbReference>
<protein>
    <submittedName>
        <fullName evidence="2">Uncharacterized protein</fullName>
    </submittedName>
</protein>
<reference evidence="2 3" key="1">
    <citation type="journal article" date="2023" name="Nucleic Acids Res.">
        <title>The hologenome of Daphnia magna reveals possible DNA methylation and microbiome-mediated evolution of the host genome.</title>
        <authorList>
            <person name="Chaturvedi A."/>
            <person name="Li X."/>
            <person name="Dhandapani V."/>
            <person name="Marshall H."/>
            <person name="Kissane S."/>
            <person name="Cuenca-Cambronero M."/>
            <person name="Asole G."/>
            <person name="Calvet F."/>
            <person name="Ruiz-Romero M."/>
            <person name="Marangio P."/>
            <person name="Guigo R."/>
            <person name="Rago D."/>
            <person name="Mirbahai L."/>
            <person name="Eastwood N."/>
            <person name="Colbourne J.K."/>
            <person name="Zhou J."/>
            <person name="Mallon E."/>
            <person name="Orsini L."/>
        </authorList>
    </citation>
    <scope>NUCLEOTIDE SEQUENCE [LARGE SCALE GENOMIC DNA]</scope>
    <source>
        <strain evidence="2">LRV0_1</strain>
    </source>
</reference>
<sequence>MSSAGNTFLRLNSTVSQPGSPTSLRGAERLSMMGSAGDGGVTIAMIGTPSVNGAAKGTRSSRCGGVCWRYLSSNPRLRKGLAHAGLVVLLCLYTAAGASMPQCQQCMVDTYFPQKSELVIHGSSSIHPFAAFDGIVSLDASKEINHSQTRKGWAKSL</sequence>
<evidence type="ECO:0000313" key="3">
    <source>
        <dbReference type="Proteomes" id="UP001234178"/>
    </source>
</evidence>
<name>A0ABR0A0X2_9CRUS</name>
<organism evidence="2 3">
    <name type="scientific">Daphnia magna</name>
    <dbReference type="NCBI Taxonomy" id="35525"/>
    <lineage>
        <taxon>Eukaryota</taxon>
        <taxon>Metazoa</taxon>
        <taxon>Ecdysozoa</taxon>
        <taxon>Arthropoda</taxon>
        <taxon>Crustacea</taxon>
        <taxon>Branchiopoda</taxon>
        <taxon>Diplostraca</taxon>
        <taxon>Cladocera</taxon>
        <taxon>Anomopoda</taxon>
        <taxon>Daphniidae</taxon>
        <taxon>Daphnia</taxon>
    </lineage>
</organism>
<feature type="compositionally biased region" description="Polar residues" evidence="1">
    <location>
        <begin position="1"/>
        <end position="23"/>
    </location>
</feature>
<proteinExistence type="predicted"/>
<comment type="caution">
    <text evidence="2">The sequence shown here is derived from an EMBL/GenBank/DDBJ whole genome shotgun (WGS) entry which is preliminary data.</text>
</comment>
<evidence type="ECO:0000313" key="2">
    <source>
        <dbReference type="EMBL" id="KAK4018802.1"/>
    </source>
</evidence>
<keyword evidence="3" id="KW-1185">Reference proteome</keyword>
<evidence type="ECO:0000256" key="1">
    <source>
        <dbReference type="SAM" id="MobiDB-lite"/>
    </source>
</evidence>
<feature type="region of interest" description="Disordered" evidence="1">
    <location>
        <begin position="1"/>
        <end position="26"/>
    </location>
</feature>
<gene>
    <name evidence="2" type="ORF">OUZ56_000843</name>
</gene>
<dbReference type="Proteomes" id="UP001234178">
    <property type="component" value="Unassembled WGS sequence"/>
</dbReference>
<accession>A0ABR0A0X2</accession>